<keyword evidence="3" id="KW-0285">Flavoprotein</keyword>
<name>A0A550CJR2_9AGAR</name>
<evidence type="ECO:0000256" key="5">
    <source>
        <dbReference type="ARBA" id="ARBA00023002"/>
    </source>
</evidence>
<organism evidence="7 8">
    <name type="scientific">Schizophyllum amplum</name>
    <dbReference type="NCBI Taxonomy" id="97359"/>
    <lineage>
        <taxon>Eukaryota</taxon>
        <taxon>Fungi</taxon>
        <taxon>Dikarya</taxon>
        <taxon>Basidiomycota</taxon>
        <taxon>Agaricomycotina</taxon>
        <taxon>Agaricomycetes</taxon>
        <taxon>Agaricomycetidae</taxon>
        <taxon>Agaricales</taxon>
        <taxon>Schizophyllaceae</taxon>
        <taxon>Schizophyllum</taxon>
    </lineage>
</organism>
<dbReference type="Pfam" id="PF08031">
    <property type="entry name" value="BBE"/>
    <property type="match status" value="1"/>
</dbReference>
<dbReference type="SUPFAM" id="SSF56176">
    <property type="entry name" value="FAD-binding/transporter-associated domain-like"/>
    <property type="match status" value="1"/>
</dbReference>
<comment type="cofactor">
    <cofactor evidence="1">
        <name>FAD</name>
        <dbReference type="ChEBI" id="CHEBI:57692"/>
    </cofactor>
</comment>
<evidence type="ECO:0000259" key="6">
    <source>
        <dbReference type="PROSITE" id="PS51387"/>
    </source>
</evidence>
<evidence type="ECO:0000256" key="1">
    <source>
        <dbReference type="ARBA" id="ARBA00001974"/>
    </source>
</evidence>
<dbReference type="InterPro" id="IPR036318">
    <property type="entry name" value="FAD-bd_PCMH-like_sf"/>
</dbReference>
<protein>
    <recommendedName>
        <fullName evidence="6">FAD-binding PCMH-type domain-containing protein</fullName>
    </recommendedName>
</protein>
<gene>
    <name evidence="7" type="ORF">BD626DRAFT_399737</name>
</gene>
<dbReference type="EMBL" id="VDMD01000006">
    <property type="protein sequence ID" value="TRM64993.1"/>
    <property type="molecule type" value="Genomic_DNA"/>
</dbReference>
<dbReference type="InterPro" id="IPR050416">
    <property type="entry name" value="FAD-linked_Oxidoreductase"/>
</dbReference>
<sequence>MSSLPDFPFEFKGDIVTRSCPGYTQAIMRWARSAERNAAVVAFVKDAADTSIAIAYARENNLPIAIKCGGHSSAGASSVEDGLVIDCSRYLNYCRVDAAKKVAHVGGGTLWETVDKAAYEHGLATVAGVSVLTLGGGFGYLSGQHGLAADNVLEATVVVADGTTLVANSNKHSDLFFGIRGGGSNFGVVTEFIFRLHDQRPTIFGGFLGFSSSALSSLVKAAENYWAVQDPRACMFMTLGAKSGVRCLLFYDGSVREGRSYFKDFFDAGPTSNSTKEIPYVEANTMMNSNFRPGGCEYQKGIAHPVPDLQLLTELKQMIEAYGRSGGPSPVAMFSFWPKGRIMHPAEDCAFRRDPYPDLGLIATWQEITSDNFNIARKRVYELHDFVKAYDASHLSELSSSALTGYGNNGDEAASSALEARAQRSRLAFGDVYPRLQEIKKKYDPDMVFNRWYPIIPV</sequence>
<dbReference type="AlphaFoldDB" id="A0A550CJR2"/>
<dbReference type="OrthoDB" id="9983560at2759"/>
<evidence type="ECO:0000313" key="8">
    <source>
        <dbReference type="Proteomes" id="UP000320762"/>
    </source>
</evidence>
<evidence type="ECO:0000256" key="2">
    <source>
        <dbReference type="ARBA" id="ARBA00005466"/>
    </source>
</evidence>
<dbReference type="Gene3D" id="3.30.43.10">
    <property type="entry name" value="Uridine Diphospho-n-acetylenolpyruvylglucosamine Reductase, domain 2"/>
    <property type="match status" value="1"/>
</dbReference>
<dbReference type="InterPro" id="IPR016169">
    <property type="entry name" value="FAD-bd_PCMH_sub2"/>
</dbReference>
<dbReference type="GO" id="GO:0016491">
    <property type="term" value="F:oxidoreductase activity"/>
    <property type="evidence" value="ECO:0007669"/>
    <property type="project" value="UniProtKB-KW"/>
</dbReference>
<dbReference type="Gene3D" id="3.30.465.10">
    <property type="match status" value="1"/>
</dbReference>
<comment type="caution">
    <text evidence="7">The sequence shown here is derived from an EMBL/GenBank/DDBJ whole genome shotgun (WGS) entry which is preliminary data.</text>
</comment>
<dbReference type="PROSITE" id="PS51387">
    <property type="entry name" value="FAD_PCMH"/>
    <property type="match status" value="1"/>
</dbReference>
<dbReference type="GO" id="GO:0071949">
    <property type="term" value="F:FAD binding"/>
    <property type="evidence" value="ECO:0007669"/>
    <property type="project" value="InterPro"/>
</dbReference>
<evidence type="ECO:0000256" key="3">
    <source>
        <dbReference type="ARBA" id="ARBA00022630"/>
    </source>
</evidence>
<keyword evidence="4" id="KW-0274">FAD</keyword>
<proteinExistence type="inferred from homology"/>
<dbReference type="STRING" id="97359.A0A550CJR2"/>
<dbReference type="Proteomes" id="UP000320762">
    <property type="component" value="Unassembled WGS sequence"/>
</dbReference>
<evidence type="ECO:0000313" key="7">
    <source>
        <dbReference type="EMBL" id="TRM64993.1"/>
    </source>
</evidence>
<keyword evidence="8" id="KW-1185">Reference proteome</keyword>
<dbReference type="InterPro" id="IPR006094">
    <property type="entry name" value="Oxid_FAD_bind_N"/>
</dbReference>
<evidence type="ECO:0000256" key="4">
    <source>
        <dbReference type="ARBA" id="ARBA00022827"/>
    </source>
</evidence>
<reference evidence="7 8" key="1">
    <citation type="journal article" date="2019" name="New Phytol.">
        <title>Comparative genomics reveals unique wood-decay strategies and fruiting body development in the Schizophyllaceae.</title>
        <authorList>
            <person name="Almasi E."/>
            <person name="Sahu N."/>
            <person name="Krizsan K."/>
            <person name="Balint B."/>
            <person name="Kovacs G.M."/>
            <person name="Kiss B."/>
            <person name="Cseklye J."/>
            <person name="Drula E."/>
            <person name="Henrissat B."/>
            <person name="Nagy I."/>
            <person name="Chovatia M."/>
            <person name="Adam C."/>
            <person name="LaButti K."/>
            <person name="Lipzen A."/>
            <person name="Riley R."/>
            <person name="Grigoriev I.V."/>
            <person name="Nagy L.G."/>
        </authorList>
    </citation>
    <scope>NUCLEOTIDE SEQUENCE [LARGE SCALE GENOMIC DNA]</scope>
    <source>
        <strain evidence="7 8">NL-1724</strain>
    </source>
</reference>
<accession>A0A550CJR2</accession>
<dbReference type="InterPro" id="IPR012951">
    <property type="entry name" value="BBE"/>
</dbReference>
<dbReference type="PANTHER" id="PTHR42973">
    <property type="entry name" value="BINDING OXIDOREDUCTASE, PUTATIVE (AFU_ORTHOLOGUE AFUA_1G17690)-RELATED"/>
    <property type="match status" value="1"/>
</dbReference>
<dbReference type="InterPro" id="IPR016166">
    <property type="entry name" value="FAD-bd_PCMH"/>
</dbReference>
<dbReference type="Pfam" id="PF01565">
    <property type="entry name" value="FAD_binding_4"/>
    <property type="match status" value="1"/>
</dbReference>
<feature type="domain" description="FAD-binding PCMH-type" evidence="6">
    <location>
        <begin position="33"/>
        <end position="199"/>
    </location>
</feature>
<dbReference type="Gene3D" id="3.40.462.20">
    <property type="match status" value="1"/>
</dbReference>
<dbReference type="PANTHER" id="PTHR42973:SF39">
    <property type="entry name" value="FAD-BINDING PCMH-TYPE DOMAIN-CONTAINING PROTEIN"/>
    <property type="match status" value="1"/>
</dbReference>
<comment type="similarity">
    <text evidence="2">Belongs to the oxygen-dependent FAD-linked oxidoreductase family.</text>
</comment>
<dbReference type="InterPro" id="IPR016167">
    <property type="entry name" value="FAD-bd_PCMH_sub1"/>
</dbReference>
<keyword evidence="5" id="KW-0560">Oxidoreductase</keyword>